<gene>
    <name evidence="2" type="ORF">CBF37_01135</name>
</gene>
<evidence type="ECO:0000259" key="1">
    <source>
        <dbReference type="Pfam" id="PF01261"/>
    </source>
</evidence>
<keyword evidence="2" id="KW-0540">Nuclease</keyword>
<dbReference type="Gene3D" id="3.20.20.150">
    <property type="entry name" value="Divalent-metal-dependent TIM barrel enzymes"/>
    <property type="match status" value="1"/>
</dbReference>
<proteinExistence type="predicted"/>
<dbReference type="SUPFAM" id="SSF51658">
    <property type="entry name" value="Xylose isomerase-like"/>
    <property type="match status" value="1"/>
</dbReference>
<dbReference type="EMBL" id="NGJS01000001">
    <property type="protein sequence ID" value="RSU00726.1"/>
    <property type="molecule type" value="Genomic_DNA"/>
</dbReference>
<name>A0A430A2P9_9ENTE</name>
<dbReference type="PANTHER" id="PTHR12110">
    <property type="entry name" value="HYDROXYPYRUVATE ISOMERASE"/>
    <property type="match status" value="1"/>
</dbReference>
<keyword evidence="3" id="KW-1185">Reference proteome</keyword>
<keyword evidence="2" id="KW-0378">Hydrolase</keyword>
<organism evidence="2 3">
    <name type="scientific">Vagococcus vulneris</name>
    <dbReference type="NCBI Taxonomy" id="1977869"/>
    <lineage>
        <taxon>Bacteria</taxon>
        <taxon>Bacillati</taxon>
        <taxon>Bacillota</taxon>
        <taxon>Bacilli</taxon>
        <taxon>Lactobacillales</taxon>
        <taxon>Enterococcaceae</taxon>
        <taxon>Vagococcus</taxon>
    </lineage>
</organism>
<dbReference type="PANTHER" id="PTHR12110:SF21">
    <property type="entry name" value="XYLOSE ISOMERASE-LIKE TIM BARREL DOMAIN-CONTAINING PROTEIN"/>
    <property type="match status" value="1"/>
</dbReference>
<dbReference type="InterPro" id="IPR013022">
    <property type="entry name" value="Xyl_isomerase-like_TIM-brl"/>
</dbReference>
<dbReference type="AlphaFoldDB" id="A0A430A2P9"/>
<feature type="domain" description="Xylose isomerase-like TIM barrel" evidence="1">
    <location>
        <begin position="21"/>
        <end position="266"/>
    </location>
</feature>
<dbReference type="GO" id="GO:0004519">
    <property type="term" value="F:endonuclease activity"/>
    <property type="evidence" value="ECO:0007669"/>
    <property type="project" value="UniProtKB-KW"/>
</dbReference>
<evidence type="ECO:0000313" key="3">
    <source>
        <dbReference type="Proteomes" id="UP000287857"/>
    </source>
</evidence>
<accession>A0A430A2P9</accession>
<dbReference type="InterPro" id="IPR050312">
    <property type="entry name" value="IolE/XylAMocC-like"/>
</dbReference>
<dbReference type="Pfam" id="PF01261">
    <property type="entry name" value="AP_endonuc_2"/>
    <property type="match status" value="1"/>
</dbReference>
<protein>
    <submittedName>
        <fullName evidence="2">AP endonuclease</fullName>
    </submittedName>
</protein>
<dbReference type="InterPro" id="IPR036237">
    <property type="entry name" value="Xyl_isomerase-like_sf"/>
</dbReference>
<dbReference type="Proteomes" id="UP000287857">
    <property type="component" value="Unassembled WGS sequence"/>
</dbReference>
<sequence>MIERFAPMNHCYQQHQLDTFLREVSEIGFKKIDLWTCPTHFYVDNFWHEDVNTLRKKLSEQHLVISCLSPRQSCPNPFHLAVKNTEAIQRTRNYFQQIIYAAHELEVPRIMVTSGWSFQDEAWEVAWGRSVELCRWVCQFAQSYGVKIAIEPLTKSSTKLVNSCDRMFEYFTEVDHKNLKVILDTGTVLRSEDSISKYFQTFGDKIDYCHLTNYQSNQFAHVAWHDGEFELFKVLKELELFGYAGDFCLEYTATKYQKNPKKVYEATYHQIKKMEENK</sequence>
<dbReference type="OrthoDB" id="9814946at2"/>
<reference evidence="2 3" key="1">
    <citation type="submission" date="2017-05" db="EMBL/GenBank/DDBJ databases">
        <title>Vagococcus spp. assemblies.</title>
        <authorList>
            <person name="Gulvik C.A."/>
        </authorList>
    </citation>
    <scope>NUCLEOTIDE SEQUENCE [LARGE SCALE GENOMIC DNA]</scope>
    <source>
        <strain evidence="2 3">SS1995</strain>
    </source>
</reference>
<evidence type="ECO:0000313" key="2">
    <source>
        <dbReference type="EMBL" id="RSU00726.1"/>
    </source>
</evidence>
<comment type="caution">
    <text evidence="2">The sequence shown here is derived from an EMBL/GenBank/DDBJ whole genome shotgun (WGS) entry which is preliminary data.</text>
</comment>
<keyword evidence="2" id="KW-0255">Endonuclease</keyword>